<dbReference type="InterPro" id="IPR001091">
    <property type="entry name" value="RM_Methyltransferase"/>
</dbReference>
<evidence type="ECO:0000256" key="4">
    <source>
        <dbReference type="RuleBase" id="RU362026"/>
    </source>
</evidence>
<reference evidence="7 8" key="1">
    <citation type="submission" date="2018-06" db="EMBL/GenBank/DDBJ databases">
        <authorList>
            <consortium name="Pathogen Informatics"/>
            <person name="Doyle S."/>
        </authorList>
    </citation>
    <scope>NUCLEOTIDE SEQUENCE [LARGE SCALE GENOMIC DNA]</scope>
    <source>
        <strain evidence="7 8">NCTC10975</strain>
    </source>
</reference>
<dbReference type="AlphaFoldDB" id="A0A2X2BL92"/>
<dbReference type="SUPFAM" id="SSF53335">
    <property type="entry name" value="S-adenosyl-L-methionine-dependent methyltransferases"/>
    <property type="match status" value="1"/>
</dbReference>
<dbReference type="Pfam" id="PF01555">
    <property type="entry name" value="N6_N4_Mtase"/>
    <property type="match status" value="1"/>
</dbReference>
<dbReference type="GO" id="GO:0032259">
    <property type="term" value="P:methylation"/>
    <property type="evidence" value="ECO:0007669"/>
    <property type="project" value="UniProtKB-KW"/>
</dbReference>
<dbReference type="EC" id="2.1.1.-" evidence="4"/>
<dbReference type="PRINTS" id="PR00508">
    <property type="entry name" value="S21N4MTFRASE"/>
</dbReference>
<protein>
    <recommendedName>
        <fullName evidence="4">Methyltransferase</fullName>
        <ecNumber evidence="4">2.1.1.-</ecNumber>
    </recommendedName>
</protein>
<dbReference type="Gene3D" id="3.40.50.150">
    <property type="entry name" value="Vaccinia Virus protein VP39"/>
    <property type="match status" value="1"/>
</dbReference>
<dbReference type="InterPro" id="IPR029063">
    <property type="entry name" value="SAM-dependent_MTases_sf"/>
</dbReference>
<keyword evidence="3 7" id="KW-0808">Transferase</keyword>
<evidence type="ECO:0000313" key="7">
    <source>
        <dbReference type="EMBL" id="SPY95661.1"/>
    </source>
</evidence>
<dbReference type="Proteomes" id="UP000251485">
    <property type="component" value="Unassembled WGS sequence"/>
</dbReference>
<accession>A0A2X2BL92</accession>
<dbReference type="InterPro" id="IPR002941">
    <property type="entry name" value="DNA_methylase_N4/N6"/>
</dbReference>
<comment type="similarity">
    <text evidence="1 4">Belongs to the N(4)/N(6)-methyltransferase family.</text>
</comment>
<organism evidence="7 8">
    <name type="scientific">Proteus mirabilis</name>
    <dbReference type="NCBI Taxonomy" id="584"/>
    <lineage>
        <taxon>Bacteria</taxon>
        <taxon>Pseudomonadati</taxon>
        <taxon>Pseudomonadota</taxon>
        <taxon>Gammaproteobacteria</taxon>
        <taxon>Enterobacterales</taxon>
        <taxon>Morganellaceae</taxon>
        <taxon>Proteus</taxon>
    </lineage>
</organism>
<keyword evidence="5" id="KW-0175">Coiled coil</keyword>
<feature type="domain" description="DNA methylase N-4/N-6" evidence="6">
    <location>
        <begin position="20"/>
        <end position="331"/>
    </location>
</feature>
<dbReference type="InterPro" id="IPR002052">
    <property type="entry name" value="DNA_methylase_N6_adenine_CS"/>
</dbReference>
<dbReference type="REBASE" id="409719">
    <property type="entry name" value="M.Pmi10975ORF1567P"/>
</dbReference>
<proteinExistence type="inferred from homology"/>
<name>A0A2X2BL92_PROMI</name>
<evidence type="ECO:0000256" key="1">
    <source>
        <dbReference type="ARBA" id="ARBA00006594"/>
    </source>
</evidence>
<evidence type="ECO:0000259" key="6">
    <source>
        <dbReference type="Pfam" id="PF01555"/>
    </source>
</evidence>
<evidence type="ECO:0000313" key="8">
    <source>
        <dbReference type="Proteomes" id="UP000251485"/>
    </source>
</evidence>
<dbReference type="GO" id="GO:0003677">
    <property type="term" value="F:DNA binding"/>
    <property type="evidence" value="ECO:0007669"/>
    <property type="project" value="InterPro"/>
</dbReference>
<gene>
    <name evidence="7" type="primary">yhdJ</name>
    <name evidence="7" type="ORF">NCTC10975_01567</name>
</gene>
<dbReference type="PROSITE" id="PS00092">
    <property type="entry name" value="N6_MTASE"/>
    <property type="match status" value="1"/>
</dbReference>
<feature type="coiled-coil region" evidence="5">
    <location>
        <begin position="207"/>
        <end position="241"/>
    </location>
</feature>
<evidence type="ECO:0000256" key="2">
    <source>
        <dbReference type="ARBA" id="ARBA00022603"/>
    </source>
</evidence>
<evidence type="ECO:0000256" key="5">
    <source>
        <dbReference type="SAM" id="Coils"/>
    </source>
</evidence>
<keyword evidence="2 7" id="KW-0489">Methyltransferase</keyword>
<sequence length="340" mass="39738">MQLFNDDALSVLKTLPDNSIDLIATDPPYFRVKSCAWDNQWDNVESYLSWLDEVLAEFWRVLKPNGSLYLFCGSKLASDTELLVRGRFNVLSHIIWAKPSGPWKKQNKESLRTFFPSTERILFAEHYQKPVTAKGSEFSLKCKELKQNVFKPLIDYFRNARLALQVSSKEINQATDKQMFSHWFSNSQWQLPSEEDYKKLQTLFTHIADKQEKLSPLSRQFTELEREQFTLQKDYQELIKEYGLLRRPFFVTADVPYTDVWDYPPVQYYPGKHPCEKPSAMMEHIIRSSSREGDLVADFFMGSGATLKAALKLNREVLGVELERERFEQTEQEIKALTCK</sequence>
<evidence type="ECO:0000256" key="3">
    <source>
        <dbReference type="ARBA" id="ARBA00022679"/>
    </source>
</evidence>
<dbReference type="EMBL" id="UAUE01000009">
    <property type="protein sequence ID" value="SPY95661.1"/>
    <property type="molecule type" value="Genomic_DNA"/>
</dbReference>
<dbReference type="GO" id="GO:0008170">
    <property type="term" value="F:N-methyltransferase activity"/>
    <property type="evidence" value="ECO:0007669"/>
    <property type="project" value="InterPro"/>
</dbReference>